<name>A0A1H0AWD3_9PSED</name>
<proteinExistence type="predicted"/>
<gene>
    <name evidence="1" type="ORF">SAMN05216193_102405</name>
</gene>
<evidence type="ECO:0000313" key="2">
    <source>
        <dbReference type="Proteomes" id="UP000242957"/>
    </source>
</evidence>
<dbReference type="STRING" id="198616.SAMN05216193_102405"/>
<dbReference type="OrthoDB" id="9807209at2"/>
<dbReference type="EMBL" id="FNIJ01000002">
    <property type="protein sequence ID" value="SDN37758.1"/>
    <property type="molecule type" value="Genomic_DNA"/>
</dbReference>
<dbReference type="RefSeq" id="WP_084315269.1">
    <property type="nucleotide sequence ID" value="NZ_FNIJ01000002.1"/>
</dbReference>
<protein>
    <submittedName>
        <fullName evidence="1">Glycosyltransferase involved in cell wall bisynthesis</fullName>
    </submittedName>
</protein>
<keyword evidence="1" id="KW-0808">Transferase</keyword>
<dbReference type="SUPFAM" id="SSF53756">
    <property type="entry name" value="UDP-Glycosyltransferase/glycogen phosphorylase"/>
    <property type="match status" value="1"/>
</dbReference>
<keyword evidence="2" id="KW-1185">Reference proteome</keyword>
<dbReference type="Gene3D" id="3.40.50.2000">
    <property type="entry name" value="Glycogen Phosphorylase B"/>
    <property type="match status" value="1"/>
</dbReference>
<dbReference type="Pfam" id="PF13692">
    <property type="entry name" value="Glyco_trans_1_4"/>
    <property type="match status" value="1"/>
</dbReference>
<dbReference type="Proteomes" id="UP000242957">
    <property type="component" value="Unassembled WGS sequence"/>
</dbReference>
<reference evidence="2" key="1">
    <citation type="submission" date="2016-10" db="EMBL/GenBank/DDBJ databases">
        <authorList>
            <person name="Varghese N."/>
            <person name="Submissions S."/>
        </authorList>
    </citation>
    <scope>NUCLEOTIDE SEQUENCE [LARGE SCALE GENOMIC DNA]</scope>
    <source>
        <strain evidence="2">JCM 21621</strain>
    </source>
</reference>
<sequence length="417" mass="47515">MTPKKTKVLLVLSRAVIPADGGRETLILDFIRRISPHCEIHIAFFDNKRKPLNEVMPEYEKAGISSIIPLKRPSAFNIFRNLLSVKPTLQEALFYSHENSKSILHIISSKKIDVVYFDMIRLFRYALETRKYSTARIIYDLDDLLSLRYSYFMESDSKSLNLLGSYSNFIGNEKIKSIINTLGRLLLSIESRRSLKREIEASRVSNVILLTSPAEQHIYQERIKNSIATFTNFPVIEKPRNTRPLDHSNSKELIWLGNNEVPHNLAALENLIKSIKPKLKQHRLQIAGKTSGKTLTEFSGIAGIEFIGYVDDIDSFLLPGKILIAPFKFGTGIKIKLLEAIAHRVAVITNDIGFQGIPFKENTCFRPLNSDDDMIAAAQRLSSDEGFLTKWLDEQSFILDRYFSNSYELEILKSALD</sequence>
<evidence type="ECO:0000313" key="1">
    <source>
        <dbReference type="EMBL" id="SDN37758.1"/>
    </source>
</evidence>
<dbReference type="GO" id="GO:0016740">
    <property type="term" value="F:transferase activity"/>
    <property type="evidence" value="ECO:0007669"/>
    <property type="project" value="UniProtKB-KW"/>
</dbReference>
<organism evidence="1 2">
    <name type="scientific">Pseudomonas jinjuensis</name>
    <dbReference type="NCBI Taxonomy" id="198616"/>
    <lineage>
        <taxon>Bacteria</taxon>
        <taxon>Pseudomonadati</taxon>
        <taxon>Pseudomonadota</taxon>
        <taxon>Gammaproteobacteria</taxon>
        <taxon>Pseudomonadales</taxon>
        <taxon>Pseudomonadaceae</taxon>
        <taxon>Pseudomonas</taxon>
    </lineage>
</organism>
<dbReference type="AlphaFoldDB" id="A0A1H0AWD3"/>
<accession>A0A1H0AWD3</accession>